<feature type="transmembrane region" description="Helical" evidence="10">
    <location>
        <begin position="362"/>
        <end position="383"/>
    </location>
</feature>
<keyword evidence="8 10" id="KW-0472">Membrane</keyword>
<dbReference type="EMBL" id="DWYY01000175">
    <property type="protein sequence ID" value="HJA94455.1"/>
    <property type="molecule type" value="Genomic_DNA"/>
</dbReference>
<dbReference type="CDD" id="cd13143">
    <property type="entry name" value="MATE_MepA_like"/>
    <property type="match status" value="1"/>
</dbReference>
<feature type="transmembrane region" description="Helical" evidence="10">
    <location>
        <begin position="95"/>
        <end position="125"/>
    </location>
</feature>
<evidence type="ECO:0000256" key="6">
    <source>
        <dbReference type="ARBA" id="ARBA00022692"/>
    </source>
</evidence>
<dbReference type="InterPro" id="IPR051327">
    <property type="entry name" value="MATE_MepA_subfamily"/>
</dbReference>
<proteinExistence type="inferred from homology"/>
<dbReference type="GO" id="GO:0042910">
    <property type="term" value="F:xenobiotic transmembrane transporter activity"/>
    <property type="evidence" value="ECO:0007669"/>
    <property type="project" value="InterPro"/>
</dbReference>
<dbReference type="InterPro" id="IPR002528">
    <property type="entry name" value="MATE_fam"/>
</dbReference>
<evidence type="ECO:0000256" key="9">
    <source>
        <dbReference type="ARBA" id="ARBA00023251"/>
    </source>
</evidence>
<dbReference type="GO" id="GO:0015297">
    <property type="term" value="F:antiporter activity"/>
    <property type="evidence" value="ECO:0007669"/>
    <property type="project" value="InterPro"/>
</dbReference>
<keyword evidence="4" id="KW-0813">Transport</keyword>
<feature type="transmembrane region" description="Helical" evidence="10">
    <location>
        <begin position="429"/>
        <end position="446"/>
    </location>
</feature>
<accession>A0A9D2L2H0</accession>
<name>A0A9D2L2H0_9FIRM</name>
<evidence type="ECO:0000256" key="4">
    <source>
        <dbReference type="ARBA" id="ARBA00022448"/>
    </source>
</evidence>
<dbReference type="InterPro" id="IPR048279">
    <property type="entry name" value="MdtK-like"/>
</dbReference>
<protein>
    <recommendedName>
        <fullName evidence="3">Multidrug export protein MepA</fullName>
    </recommendedName>
</protein>
<evidence type="ECO:0000313" key="11">
    <source>
        <dbReference type="EMBL" id="HJA94455.1"/>
    </source>
</evidence>
<evidence type="ECO:0000256" key="8">
    <source>
        <dbReference type="ARBA" id="ARBA00023136"/>
    </source>
</evidence>
<evidence type="ECO:0000313" key="12">
    <source>
        <dbReference type="Proteomes" id="UP000886858"/>
    </source>
</evidence>
<feature type="transmembrane region" description="Helical" evidence="10">
    <location>
        <begin position="403"/>
        <end position="423"/>
    </location>
</feature>
<dbReference type="PANTHER" id="PTHR43823">
    <property type="entry name" value="SPORULATION PROTEIN YKVU"/>
    <property type="match status" value="1"/>
</dbReference>
<dbReference type="GO" id="GO:0046677">
    <property type="term" value="P:response to antibiotic"/>
    <property type="evidence" value="ECO:0007669"/>
    <property type="project" value="UniProtKB-KW"/>
</dbReference>
<dbReference type="Pfam" id="PF01554">
    <property type="entry name" value="MatE"/>
    <property type="match status" value="2"/>
</dbReference>
<gene>
    <name evidence="11" type="ORF">H9717_15305</name>
</gene>
<feature type="transmembrane region" description="Helical" evidence="10">
    <location>
        <begin position="171"/>
        <end position="189"/>
    </location>
</feature>
<reference evidence="11" key="2">
    <citation type="submission" date="2021-04" db="EMBL/GenBank/DDBJ databases">
        <authorList>
            <person name="Gilroy R."/>
        </authorList>
    </citation>
    <scope>NUCLEOTIDE SEQUENCE</scope>
    <source>
        <strain evidence="11">CHK179-7159</strain>
    </source>
</reference>
<dbReference type="PIRSF" id="PIRSF006603">
    <property type="entry name" value="DinF"/>
    <property type="match status" value="1"/>
</dbReference>
<feature type="transmembrane region" description="Helical" evidence="10">
    <location>
        <begin position="324"/>
        <end position="350"/>
    </location>
</feature>
<reference evidence="11" key="1">
    <citation type="journal article" date="2021" name="PeerJ">
        <title>Extensive microbial diversity within the chicken gut microbiome revealed by metagenomics and culture.</title>
        <authorList>
            <person name="Gilroy R."/>
            <person name="Ravi A."/>
            <person name="Getino M."/>
            <person name="Pursley I."/>
            <person name="Horton D.L."/>
            <person name="Alikhan N.F."/>
            <person name="Baker D."/>
            <person name="Gharbi K."/>
            <person name="Hall N."/>
            <person name="Watson M."/>
            <person name="Adriaenssens E.M."/>
            <person name="Foster-Nyarko E."/>
            <person name="Jarju S."/>
            <person name="Secka A."/>
            <person name="Antonio M."/>
            <person name="Oren A."/>
            <person name="Chaudhuri R.R."/>
            <person name="La Ragione R."/>
            <person name="Hildebrand F."/>
            <person name="Pallen M.J."/>
        </authorList>
    </citation>
    <scope>NUCLEOTIDE SEQUENCE</scope>
    <source>
        <strain evidence="11">CHK179-7159</strain>
    </source>
</reference>
<comment type="caution">
    <text evidence="11">The sequence shown here is derived from an EMBL/GenBank/DDBJ whole genome shotgun (WGS) entry which is preliminary data.</text>
</comment>
<dbReference type="InterPro" id="IPR045070">
    <property type="entry name" value="MATE_MepA-like"/>
</dbReference>
<evidence type="ECO:0000256" key="1">
    <source>
        <dbReference type="ARBA" id="ARBA00004651"/>
    </source>
</evidence>
<dbReference type="PANTHER" id="PTHR43823:SF3">
    <property type="entry name" value="MULTIDRUG EXPORT PROTEIN MEPA"/>
    <property type="match status" value="1"/>
</dbReference>
<dbReference type="AlphaFoldDB" id="A0A9D2L2H0"/>
<evidence type="ECO:0000256" key="10">
    <source>
        <dbReference type="SAM" id="Phobius"/>
    </source>
</evidence>
<organism evidence="11 12">
    <name type="scientific">Candidatus Eisenbergiella merdipullorum</name>
    <dbReference type="NCBI Taxonomy" id="2838553"/>
    <lineage>
        <taxon>Bacteria</taxon>
        <taxon>Bacillati</taxon>
        <taxon>Bacillota</taxon>
        <taxon>Clostridia</taxon>
        <taxon>Lachnospirales</taxon>
        <taxon>Lachnospiraceae</taxon>
        <taxon>Eisenbergiella</taxon>
    </lineage>
</organism>
<dbReference type="NCBIfam" id="TIGR00797">
    <property type="entry name" value="matE"/>
    <property type="match status" value="1"/>
</dbReference>
<dbReference type="Proteomes" id="UP000886858">
    <property type="component" value="Unassembled WGS sequence"/>
</dbReference>
<feature type="transmembrane region" description="Helical" evidence="10">
    <location>
        <begin position="131"/>
        <end position="151"/>
    </location>
</feature>
<feature type="transmembrane region" description="Helical" evidence="10">
    <location>
        <begin position="12"/>
        <end position="32"/>
    </location>
</feature>
<keyword evidence="5" id="KW-1003">Cell membrane</keyword>
<comment type="subcellular location">
    <subcellularLocation>
        <location evidence="1">Cell membrane</location>
        <topology evidence="1">Multi-pass membrane protein</topology>
    </subcellularLocation>
</comment>
<feature type="transmembrane region" description="Helical" evidence="10">
    <location>
        <begin position="52"/>
        <end position="74"/>
    </location>
</feature>
<evidence type="ECO:0000256" key="2">
    <source>
        <dbReference type="ARBA" id="ARBA00008417"/>
    </source>
</evidence>
<dbReference type="GO" id="GO:0005886">
    <property type="term" value="C:plasma membrane"/>
    <property type="evidence" value="ECO:0007669"/>
    <property type="project" value="UniProtKB-SubCell"/>
</dbReference>
<feature type="transmembrane region" description="Helical" evidence="10">
    <location>
        <begin position="195"/>
        <end position="218"/>
    </location>
</feature>
<keyword evidence="7 10" id="KW-1133">Transmembrane helix</keyword>
<evidence type="ECO:0000256" key="7">
    <source>
        <dbReference type="ARBA" id="ARBA00022989"/>
    </source>
</evidence>
<evidence type="ECO:0000256" key="5">
    <source>
        <dbReference type="ARBA" id="ARBA00022475"/>
    </source>
</evidence>
<keyword evidence="6 10" id="KW-0812">Transmembrane</keyword>
<sequence length="461" mass="49260">MKTREQILFEDAPVSRAVISLVIPTVISQLITVVYNMADTFFIGQIGDPNQVAAVSLCMPMFVFLTGLANLFGIGGSSLMSRSLGTGDHQKAKQAAAFCIWTSIGVSLVYGLLLACIRSVLLPAVGADAETYGFCCQYIFWTITVGAVPTVLNQELAHLVRAEGHSAQASFGMAMGGILNILLDPIFIFPFGMEIAGAAIATMLSNAAATGYFLVLILRKGKETDISLNPRHYTPGHGIPREVLLVGLPSCLMNLMGVLSNITINRLMSGYSNAAVAGIGVAKKVDMLSYAIATGMSQGVLPLIGYNYSAKNYRRMTSAIKTNFLFSLTVAVAGTVFLFTCAGPIVHAFIDDAETVHYGQLFQRIICITGPCISVTMLAITSFQSVGKKLEPTILSLLRKGGLDIPFMFLMNALAGVNGIVWATPIADFGAMLAAVILFIPFWRKLSRLAKAQKDADSGLK</sequence>
<comment type="similarity">
    <text evidence="2">Belongs to the multi antimicrobial extrusion (MATE) (TC 2.A.66.1) family. MepA subfamily.</text>
</comment>
<keyword evidence="9" id="KW-0046">Antibiotic resistance</keyword>
<evidence type="ECO:0000256" key="3">
    <source>
        <dbReference type="ARBA" id="ARBA00022106"/>
    </source>
</evidence>